<keyword evidence="3" id="KW-1185">Reference proteome</keyword>
<dbReference type="PANTHER" id="PTHR42760">
    <property type="entry name" value="SHORT-CHAIN DEHYDROGENASES/REDUCTASES FAMILY MEMBER"/>
    <property type="match status" value="1"/>
</dbReference>
<evidence type="ECO:0000256" key="1">
    <source>
        <dbReference type="ARBA" id="ARBA00006484"/>
    </source>
</evidence>
<name>A0A1I5UMA3_9SPHN</name>
<dbReference type="GO" id="GO:0016616">
    <property type="term" value="F:oxidoreductase activity, acting on the CH-OH group of donors, NAD or NADP as acceptor"/>
    <property type="evidence" value="ECO:0007669"/>
    <property type="project" value="TreeGrafter"/>
</dbReference>
<sequence>MSLTIVTGAGSGMGRHIALSLVAAGRPVLAVGRRREPLEQTASLSADAALVSIATGDLSLTADVEAIVGSIGEQAVRAIVATAGGQGDFKEPGNSVAAIEGAWSEALGKNLFSAVLLIEAVLPEMVEDGRIILIGSTAGLDGQGGPYATAKAALHGYARDLARRAGKRRITVNAIAPGFVADTEFFEAGGYGDSAKMVDQVAAQTLVGRVGKPEDITACTEWLLSERAGWVTGQTISVNGGVLMS</sequence>
<gene>
    <name evidence="2" type="ORF">SAMN04488241_1134</name>
</gene>
<reference evidence="2 3" key="1">
    <citation type="submission" date="2016-10" db="EMBL/GenBank/DDBJ databases">
        <authorList>
            <person name="de Groot N.N."/>
        </authorList>
    </citation>
    <scope>NUCLEOTIDE SEQUENCE [LARGE SCALE GENOMIC DNA]</scope>
    <source>
        <strain evidence="2 3">CGMCC 1.9113</strain>
    </source>
</reference>
<dbReference type="GO" id="GO:0030497">
    <property type="term" value="P:fatty acid elongation"/>
    <property type="evidence" value="ECO:0007669"/>
    <property type="project" value="TreeGrafter"/>
</dbReference>
<comment type="similarity">
    <text evidence="1">Belongs to the short-chain dehydrogenases/reductases (SDR) family.</text>
</comment>
<dbReference type="Proteomes" id="UP000199586">
    <property type="component" value="Unassembled WGS sequence"/>
</dbReference>
<dbReference type="PROSITE" id="PS00061">
    <property type="entry name" value="ADH_SHORT"/>
    <property type="match status" value="1"/>
</dbReference>
<dbReference type="PANTHER" id="PTHR42760:SF40">
    <property type="entry name" value="3-OXOACYL-[ACYL-CARRIER-PROTEIN] REDUCTASE, CHLOROPLASTIC"/>
    <property type="match status" value="1"/>
</dbReference>
<accession>A0A1I5UMA3</accession>
<dbReference type="Gene3D" id="3.40.50.720">
    <property type="entry name" value="NAD(P)-binding Rossmann-like Domain"/>
    <property type="match status" value="1"/>
</dbReference>
<dbReference type="InterPro" id="IPR020904">
    <property type="entry name" value="Sc_DH/Rdtase_CS"/>
</dbReference>
<evidence type="ECO:0000313" key="2">
    <source>
        <dbReference type="EMBL" id="SFP96451.1"/>
    </source>
</evidence>
<organism evidence="2 3">
    <name type="scientific">Sphingomonas rubra</name>
    <dbReference type="NCBI Taxonomy" id="634430"/>
    <lineage>
        <taxon>Bacteria</taxon>
        <taxon>Pseudomonadati</taxon>
        <taxon>Pseudomonadota</taxon>
        <taxon>Alphaproteobacteria</taxon>
        <taxon>Sphingomonadales</taxon>
        <taxon>Sphingomonadaceae</taxon>
        <taxon>Sphingomonas</taxon>
    </lineage>
</organism>
<protein>
    <submittedName>
        <fullName evidence="2">3-oxoacyl-[acyl-carrier protein] reductase</fullName>
    </submittedName>
</protein>
<dbReference type="InterPro" id="IPR002347">
    <property type="entry name" value="SDR_fam"/>
</dbReference>
<dbReference type="EMBL" id="FOXP01000013">
    <property type="protein sequence ID" value="SFP96451.1"/>
    <property type="molecule type" value="Genomic_DNA"/>
</dbReference>
<dbReference type="AlphaFoldDB" id="A0A1I5UMA3"/>
<dbReference type="STRING" id="634430.SAMN04488241_1134"/>
<evidence type="ECO:0000313" key="3">
    <source>
        <dbReference type="Proteomes" id="UP000199586"/>
    </source>
</evidence>
<dbReference type="SUPFAM" id="SSF51735">
    <property type="entry name" value="NAD(P)-binding Rossmann-fold domains"/>
    <property type="match status" value="1"/>
</dbReference>
<dbReference type="CDD" id="cd05233">
    <property type="entry name" value="SDR_c"/>
    <property type="match status" value="1"/>
</dbReference>
<dbReference type="PRINTS" id="PR00081">
    <property type="entry name" value="GDHRDH"/>
</dbReference>
<dbReference type="InterPro" id="IPR036291">
    <property type="entry name" value="NAD(P)-bd_dom_sf"/>
</dbReference>
<proteinExistence type="inferred from homology"/>
<dbReference type="OrthoDB" id="9803333at2"/>
<dbReference type="Pfam" id="PF13561">
    <property type="entry name" value="adh_short_C2"/>
    <property type="match status" value="1"/>
</dbReference>
<dbReference type="RefSeq" id="WP_093334395.1">
    <property type="nucleotide sequence ID" value="NZ_FOXP01000013.1"/>
</dbReference>